<name>A0A371FBM5_MUCPR</name>
<dbReference type="AlphaFoldDB" id="A0A371FBM5"/>
<evidence type="ECO:0000313" key="2">
    <source>
        <dbReference type="EMBL" id="RDX75698.1"/>
    </source>
</evidence>
<reference evidence="2" key="1">
    <citation type="submission" date="2018-05" db="EMBL/GenBank/DDBJ databases">
        <title>Draft genome of Mucuna pruriens seed.</title>
        <authorList>
            <person name="Nnadi N.E."/>
            <person name="Vos R."/>
            <person name="Hasami M.H."/>
            <person name="Devisetty U.K."/>
            <person name="Aguiy J.C."/>
        </authorList>
    </citation>
    <scope>NUCLEOTIDE SEQUENCE [LARGE SCALE GENOMIC DNA]</scope>
    <source>
        <strain evidence="2">JCA_2017</strain>
    </source>
</reference>
<dbReference type="Proteomes" id="UP000257109">
    <property type="component" value="Unassembled WGS sequence"/>
</dbReference>
<feature type="compositionally biased region" description="Basic and acidic residues" evidence="1">
    <location>
        <begin position="230"/>
        <end position="245"/>
    </location>
</feature>
<feature type="region of interest" description="Disordered" evidence="1">
    <location>
        <begin position="226"/>
        <end position="252"/>
    </location>
</feature>
<evidence type="ECO:0000256" key="1">
    <source>
        <dbReference type="SAM" id="MobiDB-lite"/>
    </source>
</evidence>
<evidence type="ECO:0000313" key="3">
    <source>
        <dbReference type="Proteomes" id="UP000257109"/>
    </source>
</evidence>
<keyword evidence="3" id="KW-1185">Reference proteome</keyword>
<accession>A0A371FBM5</accession>
<feature type="non-terminal residue" evidence="2">
    <location>
        <position position="1"/>
    </location>
</feature>
<organism evidence="2 3">
    <name type="scientific">Mucuna pruriens</name>
    <name type="common">Velvet bean</name>
    <name type="synonym">Dolichos pruriens</name>
    <dbReference type="NCBI Taxonomy" id="157652"/>
    <lineage>
        <taxon>Eukaryota</taxon>
        <taxon>Viridiplantae</taxon>
        <taxon>Streptophyta</taxon>
        <taxon>Embryophyta</taxon>
        <taxon>Tracheophyta</taxon>
        <taxon>Spermatophyta</taxon>
        <taxon>Magnoliopsida</taxon>
        <taxon>eudicotyledons</taxon>
        <taxon>Gunneridae</taxon>
        <taxon>Pentapetalae</taxon>
        <taxon>rosids</taxon>
        <taxon>fabids</taxon>
        <taxon>Fabales</taxon>
        <taxon>Fabaceae</taxon>
        <taxon>Papilionoideae</taxon>
        <taxon>50 kb inversion clade</taxon>
        <taxon>NPAAA clade</taxon>
        <taxon>indigoferoid/millettioid clade</taxon>
        <taxon>Phaseoleae</taxon>
        <taxon>Mucuna</taxon>
    </lineage>
</organism>
<dbReference type="EMBL" id="QJKJ01009748">
    <property type="protein sequence ID" value="RDX75698.1"/>
    <property type="molecule type" value="Genomic_DNA"/>
</dbReference>
<protein>
    <submittedName>
        <fullName evidence="2">Uncharacterized protein</fullName>
    </submittedName>
</protein>
<sequence length="300" mass="33314">MTQLRRSRHQANQYEFIRLHIHRFHLEKNSQRLIRLAILDITRYQSRPGNNILRPRMIKQEPRGHHVTRLGIPINHGGERNNILLRHSIKHASGAGHIPYLHKTQHHGVPRRHISVRHFIKHLLGLHNISKGSIANKQSSPRNHIPLRHSIKHPASINNSITLAIHVNQTGGHVEILVHAAPERGPMKRLRVGAGIGKRPMRLLHEKEGGEGMGKETVLAVGINEGVPEEGGRGENAAKDGDRVGEGMNAGNEKGNEEVVLLEASVDYAGMDLFEMFTALAGLQEGADARSCTTTTPLTD</sequence>
<gene>
    <name evidence="2" type="ORF">CR513_44389</name>
</gene>
<proteinExistence type="predicted"/>
<comment type="caution">
    <text evidence="2">The sequence shown here is derived from an EMBL/GenBank/DDBJ whole genome shotgun (WGS) entry which is preliminary data.</text>
</comment>